<dbReference type="SUPFAM" id="SSF55785">
    <property type="entry name" value="PYP-like sensor domain (PAS domain)"/>
    <property type="match status" value="2"/>
</dbReference>
<dbReference type="SMART" id="SM00086">
    <property type="entry name" value="PAC"/>
    <property type="match status" value="2"/>
</dbReference>
<dbReference type="PRINTS" id="PR00344">
    <property type="entry name" value="BCTRLSENSOR"/>
</dbReference>
<dbReference type="Gene3D" id="2.10.70.100">
    <property type="match status" value="2"/>
</dbReference>
<evidence type="ECO:0000313" key="11">
    <source>
        <dbReference type="EMBL" id="WNM22413.1"/>
    </source>
</evidence>
<evidence type="ECO:0000256" key="5">
    <source>
        <dbReference type="ARBA" id="ARBA00022777"/>
    </source>
</evidence>
<keyword evidence="4" id="KW-0808">Transferase</keyword>
<dbReference type="Pfam" id="PF00512">
    <property type="entry name" value="HisKA"/>
    <property type="match status" value="1"/>
</dbReference>
<evidence type="ECO:0000256" key="3">
    <source>
        <dbReference type="ARBA" id="ARBA00022553"/>
    </source>
</evidence>
<dbReference type="InterPro" id="IPR036890">
    <property type="entry name" value="HATPase_C_sf"/>
</dbReference>
<dbReference type="SUPFAM" id="SSF47384">
    <property type="entry name" value="Homodimeric domain of signal transducing histidine kinase"/>
    <property type="match status" value="1"/>
</dbReference>
<dbReference type="InterPro" id="IPR004358">
    <property type="entry name" value="Sig_transdc_His_kin-like_C"/>
</dbReference>
<evidence type="ECO:0000313" key="10">
    <source>
        <dbReference type="EMBL" id="WNM18362.1"/>
    </source>
</evidence>
<evidence type="ECO:0000256" key="4">
    <source>
        <dbReference type="ARBA" id="ARBA00022679"/>
    </source>
</evidence>
<accession>A0AA96EWT4</accession>
<evidence type="ECO:0000259" key="8">
    <source>
        <dbReference type="PROSITE" id="PS50112"/>
    </source>
</evidence>
<gene>
    <name evidence="11" type="ORF">RN605_03380</name>
    <name evidence="10" type="ORF">RN608_10080</name>
</gene>
<keyword evidence="5" id="KW-0418">Kinase</keyword>
<dbReference type="Gene3D" id="3.30.565.10">
    <property type="entry name" value="Histidine kinase-like ATPase, C-terminal domain"/>
    <property type="match status" value="1"/>
</dbReference>
<dbReference type="PANTHER" id="PTHR43304:SF1">
    <property type="entry name" value="PAC DOMAIN-CONTAINING PROTEIN"/>
    <property type="match status" value="1"/>
</dbReference>
<feature type="domain" description="PAC" evidence="9">
    <location>
        <begin position="297"/>
        <end position="348"/>
    </location>
</feature>
<dbReference type="InterPro" id="IPR000700">
    <property type="entry name" value="PAS-assoc_C"/>
</dbReference>
<dbReference type="EC" id="2.7.13.3" evidence="2"/>
<dbReference type="PROSITE" id="PS50112">
    <property type="entry name" value="PAS"/>
    <property type="match status" value="1"/>
</dbReference>
<feature type="transmembrane region" description="Helical" evidence="6">
    <location>
        <begin position="185"/>
        <end position="205"/>
    </location>
</feature>
<dbReference type="InterPro" id="IPR007891">
    <property type="entry name" value="CHASE3"/>
</dbReference>
<dbReference type="InterPro" id="IPR035965">
    <property type="entry name" value="PAS-like_dom_sf"/>
</dbReference>
<dbReference type="SUPFAM" id="SSF55874">
    <property type="entry name" value="ATPase domain of HSP90 chaperone/DNA topoisomerase II/histidine kinase"/>
    <property type="match status" value="1"/>
</dbReference>
<evidence type="ECO:0000256" key="2">
    <source>
        <dbReference type="ARBA" id="ARBA00012438"/>
    </source>
</evidence>
<comment type="catalytic activity">
    <reaction evidence="1">
        <text>ATP + protein L-histidine = ADP + protein N-phospho-L-histidine.</text>
        <dbReference type="EC" id="2.7.13.3"/>
    </reaction>
</comment>
<feature type="transmembrane region" description="Helical" evidence="6">
    <location>
        <begin position="12"/>
        <end position="33"/>
    </location>
</feature>
<keyword evidence="6" id="KW-0812">Transmembrane</keyword>
<keyword evidence="6" id="KW-1133">Transmembrane helix</keyword>
<sequence>MIGILNTFKSRTFLNIAFVISLASIFFTASITYKHIEELNKSSELVMKSYEVKINLERLMSELKDAETGFRGYLLYKDKAFLEPYNSSRENVDKAFLRIKRLTKDNQTQQKNLHELYRLIAIRYSYFDEDREDETKYKYQKYYVYNSKKAMDDVRKKTDEMGKLEDYLLLKREQYFKDTSFYTPFYALLIILITLFLIVIAYIRINRDLLRLRKSNNRLLVINESQKLAEIIGKFGIWEINLETKKYTFSDNLYRILGYEPQEFEPTLEDFLKNIHPDDLEYVKEKSAKILEQKELPSYTYRVIKKNGDIRFFHASGIMIQNNFGQNILVGTTQDITEQQEYTEKIKKTNEELFENNKQLKIYEESSKQAEILGNYASWTFNYEKEQFTYSDNKFRLLGCKPQSFEPTIENFVEFVHPDDKPIFLEGYNNILKKENLETINYRVIRKDGKVRYFRKNAKLFIDSHGNKNVIGTTQDITDDVVKTIDLKQKNLELERSNKELIEFNYAASHDLQEPLRKIQTFISRINDSEIENLSEKGKEFMERIVNAATRMRILIDDLLQYSRTNKSDALFESVDLNEILSNVTQDLSESISESKTVITIPNLPKIKAIPFQIQQLFINLISNSIKYKKPTKNPIINIEYSKVKAKNENIGDETNTQYHKIVVTDNGIGFDQEHAEKIFLLFNRLHGKTDYPGTGVGLAICKKIISNHNGYIQAIGEVDKGTSIIIHIPVDL</sequence>
<dbReference type="RefSeq" id="WP_313322228.1">
    <property type="nucleotide sequence ID" value="NZ_CP134878.1"/>
</dbReference>
<proteinExistence type="predicted"/>
<dbReference type="InterPro" id="IPR003594">
    <property type="entry name" value="HATPase_dom"/>
</dbReference>
<dbReference type="NCBIfam" id="TIGR00229">
    <property type="entry name" value="sensory_box"/>
    <property type="match status" value="2"/>
</dbReference>
<evidence type="ECO:0000259" key="7">
    <source>
        <dbReference type="PROSITE" id="PS50109"/>
    </source>
</evidence>
<dbReference type="InterPro" id="IPR052162">
    <property type="entry name" value="Sensor_kinase/Photoreceptor"/>
</dbReference>
<dbReference type="InterPro" id="IPR005467">
    <property type="entry name" value="His_kinase_dom"/>
</dbReference>
<dbReference type="AlphaFoldDB" id="A0AA96EWT4"/>
<keyword evidence="6" id="KW-0472">Membrane</keyword>
<dbReference type="GO" id="GO:0000155">
    <property type="term" value="F:phosphorelay sensor kinase activity"/>
    <property type="evidence" value="ECO:0007669"/>
    <property type="project" value="InterPro"/>
</dbReference>
<dbReference type="Pfam" id="PF05227">
    <property type="entry name" value="CHASE3"/>
    <property type="match status" value="1"/>
</dbReference>
<accession>A0AA96F1K0</accession>
<dbReference type="CDD" id="cd00130">
    <property type="entry name" value="PAS"/>
    <property type="match status" value="2"/>
</dbReference>
<dbReference type="Proteomes" id="UP001304515">
    <property type="component" value="Chromosome"/>
</dbReference>
<keyword evidence="3" id="KW-0597">Phosphoprotein</keyword>
<name>A0AA96EWT4_9FLAO</name>
<dbReference type="PROSITE" id="PS50113">
    <property type="entry name" value="PAC"/>
    <property type="match status" value="2"/>
</dbReference>
<dbReference type="CDD" id="cd19410">
    <property type="entry name" value="HK9-like_sensor"/>
    <property type="match status" value="1"/>
</dbReference>
<dbReference type="EMBL" id="CP134890">
    <property type="protein sequence ID" value="WNM22413.1"/>
    <property type="molecule type" value="Genomic_DNA"/>
</dbReference>
<feature type="domain" description="PAS" evidence="8">
    <location>
        <begin position="224"/>
        <end position="294"/>
    </location>
</feature>
<dbReference type="KEGG" id="fcj:RN605_03380"/>
<keyword evidence="12" id="KW-1185">Reference proteome</keyword>
<dbReference type="Pfam" id="PF02518">
    <property type="entry name" value="HATPase_c"/>
    <property type="match status" value="1"/>
</dbReference>
<dbReference type="CDD" id="cd00082">
    <property type="entry name" value="HisKA"/>
    <property type="match status" value="1"/>
</dbReference>
<dbReference type="InterPro" id="IPR000014">
    <property type="entry name" value="PAS"/>
</dbReference>
<dbReference type="SMART" id="SM00387">
    <property type="entry name" value="HATPase_c"/>
    <property type="match status" value="1"/>
</dbReference>
<dbReference type="InterPro" id="IPR003661">
    <property type="entry name" value="HisK_dim/P_dom"/>
</dbReference>
<dbReference type="InterPro" id="IPR001610">
    <property type="entry name" value="PAC"/>
</dbReference>
<organism evidence="10">
    <name type="scientific">Flavobacterium capsici</name>
    <dbReference type="NCBI Taxonomy" id="3075618"/>
    <lineage>
        <taxon>Bacteria</taxon>
        <taxon>Pseudomonadati</taxon>
        <taxon>Bacteroidota</taxon>
        <taxon>Flavobacteriia</taxon>
        <taxon>Flavobacteriales</taxon>
        <taxon>Flavobacteriaceae</taxon>
        <taxon>Flavobacterium</taxon>
    </lineage>
</organism>
<evidence type="ECO:0000256" key="6">
    <source>
        <dbReference type="SAM" id="Phobius"/>
    </source>
</evidence>
<dbReference type="EMBL" id="CP134878">
    <property type="protein sequence ID" value="WNM18362.1"/>
    <property type="molecule type" value="Genomic_DNA"/>
</dbReference>
<reference evidence="10 12" key="1">
    <citation type="submission" date="2023-09" db="EMBL/GenBank/DDBJ databases">
        <title>Flavobacterium sp. a novel bacteria isolate from Pepper rhizosphere.</title>
        <authorList>
            <person name="Peng Y."/>
            <person name="Lee J."/>
        </authorList>
    </citation>
    <scope>NUCLEOTIDE SEQUENCE</scope>
    <source>
        <strain evidence="10">PMR2A8</strain>
        <strain evidence="11 12">PMTSA4</strain>
    </source>
</reference>
<dbReference type="Gene3D" id="3.30.450.20">
    <property type="entry name" value="PAS domain"/>
    <property type="match status" value="2"/>
</dbReference>
<evidence type="ECO:0000259" key="9">
    <source>
        <dbReference type="PROSITE" id="PS50113"/>
    </source>
</evidence>
<dbReference type="SMART" id="SM00388">
    <property type="entry name" value="HisKA"/>
    <property type="match status" value="1"/>
</dbReference>
<dbReference type="InterPro" id="IPR013655">
    <property type="entry name" value="PAS_fold_3"/>
</dbReference>
<evidence type="ECO:0000256" key="1">
    <source>
        <dbReference type="ARBA" id="ARBA00000085"/>
    </source>
</evidence>
<dbReference type="Gene3D" id="1.10.287.130">
    <property type="match status" value="1"/>
</dbReference>
<feature type="domain" description="PAC" evidence="9">
    <location>
        <begin position="438"/>
        <end position="489"/>
    </location>
</feature>
<dbReference type="Pfam" id="PF08447">
    <property type="entry name" value="PAS_3"/>
    <property type="match status" value="2"/>
</dbReference>
<protein>
    <recommendedName>
        <fullName evidence="2">histidine kinase</fullName>
        <ecNumber evidence="2">2.7.13.3</ecNumber>
    </recommendedName>
</protein>
<dbReference type="InterPro" id="IPR036097">
    <property type="entry name" value="HisK_dim/P_sf"/>
</dbReference>
<dbReference type="PANTHER" id="PTHR43304">
    <property type="entry name" value="PHYTOCHROME-LIKE PROTEIN CPH1"/>
    <property type="match status" value="1"/>
</dbReference>
<evidence type="ECO:0000313" key="12">
    <source>
        <dbReference type="Proteomes" id="UP001304515"/>
    </source>
</evidence>
<feature type="domain" description="Histidine kinase" evidence="7">
    <location>
        <begin position="507"/>
        <end position="733"/>
    </location>
</feature>
<dbReference type="PROSITE" id="PS50109">
    <property type="entry name" value="HIS_KIN"/>
    <property type="match status" value="1"/>
</dbReference>